<proteinExistence type="predicted"/>
<dbReference type="AlphaFoldDB" id="A0A2M9HBF8"/>
<dbReference type="InterPro" id="IPR014966">
    <property type="entry name" value="FRG-dom"/>
</dbReference>
<reference evidence="2 3" key="1">
    <citation type="submission" date="2017-10" db="EMBL/GenBank/DDBJ databases">
        <title>Draft genome sequences of strains TRE 1, TRE 9, TRE H and TRI 7, isolated from tamarins, belonging to four potential novel Bifidobacterium species.</title>
        <authorList>
            <person name="Mattarelli P."/>
            <person name="Modesto M."/>
            <person name="Puglisi E."/>
            <person name="Morelli L."/>
            <person name="Spezio C."/>
            <person name="Bonetti A."/>
            <person name="Sandri C."/>
        </authorList>
    </citation>
    <scope>NUCLEOTIDE SEQUENCE [LARGE SCALE GENOMIC DNA]</scope>
    <source>
        <strain evidence="3">TRE1</strain>
    </source>
</reference>
<comment type="caution">
    <text evidence="2">The sequence shown here is derived from an EMBL/GenBank/DDBJ whole genome shotgun (WGS) entry which is preliminary data.</text>
</comment>
<evidence type="ECO:0000313" key="3">
    <source>
        <dbReference type="Proteomes" id="UP000229095"/>
    </source>
</evidence>
<feature type="domain" description="FRG" evidence="1">
    <location>
        <begin position="35"/>
        <end position="131"/>
    </location>
</feature>
<dbReference type="Proteomes" id="UP000229095">
    <property type="component" value="Unassembled WGS sequence"/>
</dbReference>
<evidence type="ECO:0000259" key="1">
    <source>
        <dbReference type="SMART" id="SM00901"/>
    </source>
</evidence>
<keyword evidence="3" id="KW-1185">Reference proteome</keyword>
<protein>
    <recommendedName>
        <fullName evidence="1">FRG domain-containing protein</fullName>
    </recommendedName>
</protein>
<sequence length="255" mass="28743">MEASKFGVIGEELKAHMSDKEIHSLSDLSKLRPEIESGSWFRGQRNWGWSLAPGILRPGVGVGKEKTMLKAFRRNACFSLDQRPEGDLEWMILAQHYGLPTRLLDWTLNPLQALFFAVADKNHDTEDAALFVLDPEGLNRQVLGTGSYPVFLSEGDKNYKSYDSKIRDRETSHPLAVIAEKTFSRIKAQDGAFTYYGSDNYDIDKLDSSCRKILIKAGAKDLIRQELTFFGVNEASTYPDLDHLASQIKSEYADN</sequence>
<dbReference type="EMBL" id="PEBI01000001">
    <property type="protein sequence ID" value="PJM74121.1"/>
    <property type="molecule type" value="Genomic_DNA"/>
</dbReference>
<dbReference type="OrthoDB" id="9816036at2"/>
<accession>A0A2M9HBF8</accession>
<gene>
    <name evidence="2" type="ORF">CS006_02995</name>
</gene>
<organism evidence="2 3">
    <name type="scientific">Bifidobacterium primatium</name>
    <dbReference type="NCBI Taxonomy" id="2045438"/>
    <lineage>
        <taxon>Bacteria</taxon>
        <taxon>Bacillati</taxon>
        <taxon>Actinomycetota</taxon>
        <taxon>Actinomycetes</taxon>
        <taxon>Bifidobacteriales</taxon>
        <taxon>Bifidobacteriaceae</taxon>
        <taxon>Bifidobacterium</taxon>
    </lineage>
</organism>
<name>A0A2M9HBF8_9BIFI</name>
<evidence type="ECO:0000313" key="2">
    <source>
        <dbReference type="EMBL" id="PJM74121.1"/>
    </source>
</evidence>
<dbReference type="Pfam" id="PF08867">
    <property type="entry name" value="FRG"/>
    <property type="match status" value="1"/>
</dbReference>
<dbReference type="SMART" id="SM00901">
    <property type="entry name" value="FRG"/>
    <property type="match status" value="1"/>
</dbReference>